<dbReference type="InterPro" id="IPR018054">
    <property type="entry name" value="Chromogranin_CS"/>
</dbReference>
<dbReference type="InterPro" id="IPR001223">
    <property type="entry name" value="Glyco_hydro18_cat"/>
</dbReference>
<dbReference type="GO" id="GO:0008061">
    <property type="term" value="F:chitin binding"/>
    <property type="evidence" value="ECO:0007669"/>
    <property type="project" value="InterPro"/>
</dbReference>
<feature type="signal peptide" evidence="5">
    <location>
        <begin position="1"/>
        <end position="23"/>
    </location>
</feature>
<dbReference type="Pfam" id="PF00704">
    <property type="entry name" value="Glyco_hydro_18"/>
    <property type="match status" value="1"/>
</dbReference>
<dbReference type="InterPro" id="IPR029070">
    <property type="entry name" value="Chitinase_insertion_sf"/>
</dbReference>
<keyword evidence="1 3" id="KW-0378">Hydrolase</keyword>
<organism evidence="7">
    <name type="scientific">Caldilinea aerophila</name>
    <dbReference type="NCBI Taxonomy" id="133453"/>
    <lineage>
        <taxon>Bacteria</taxon>
        <taxon>Bacillati</taxon>
        <taxon>Chloroflexota</taxon>
        <taxon>Caldilineae</taxon>
        <taxon>Caldilineales</taxon>
        <taxon>Caldilineaceae</taxon>
        <taxon>Caldilinea</taxon>
    </lineage>
</organism>
<dbReference type="PANTHER" id="PTHR46066:SF2">
    <property type="entry name" value="CHITINASE DOMAIN-CONTAINING PROTEIN 1"/>
    <property type="match status" value="1"/>
</dbReference>
<comment type="caution">
    <text evidence="7">The sequence shown here is derived from an EMBL/GenBank/DDBJ whole genome shotgun (WGS) entry which is preliminary data.</text>
</comment>
<dbReference type="PANTHER" id="PTHR46066">
    <property type="entry name" value="CHITINASE DOMAIN-CONTAINING PROTEIN 1 FAMILY MEMBER"/>
    <property type="match status" value="1"/>
</dbReference>
<dbReference type="GO" id="GO:0004553">
    <property type="term" value="F:hydrolase activity, hydrolyzing O-glycosyl compounds"/>
    <property type="evidence" value="ECO:0007669"/>
    <property type="project" value="InterPro"/>
</dbReference>
<dbReference type="InterPro" id="IPR001579">
    <property type="entry name" value="Glyco_hydro_18_chit_AS"/>
</dbReference>
<feature type="chain" id="PRO_5028452731" description="GH18 domain-containing protein" evidence="5">
    <location>
        <begin position="24"/>
        <end position="357"/>
    </location>
</feature>
<dbReference type="PROSITE" id="PS51910">
    <property type="entry name" value="GH18_2"/>
    <property type="match status" value="1"/>
</dbReference>
<evidence type="ECO:0000256" key="4">
    <source>
        <dbReference type="RuleBase" id="RU004453"/>
    </source>
</evidence>
<dbReference type="PROSITE" id="PS00422">
    <property type="entry name" value="GRANINS_1"/>
    <property type="match status" value="1"/>
</dbReference>
<evidence type="ECO:0000256" key="2">
    <source>
        <dbReference type="ARBA" id="ARBA00023295"/>
    </source>
</evidence>
<sequence>MSATKSRLLAVLCLLGFLLGALAAPEPEEGNAMTANEQRGETLLHRPEVTIWAPYASQLEIDTLTANADLIREVNFFWYELGRDGQISGGVKSQPALERARALGMRVVPSIVNRGFSREAVLTAIGTPEARADHIATIVELVESNSFDGIDIDYESLAAQDRELFTRFIEELAAALHVRNKTLSIAVHAKTDDVGSWGGPAAQDWLRLGAAADRFKIMTYDYHHAASQAGPIAPLTWIDAVLRYAATVVPPHKTYVGIHFYGYEWVGSSGKGIEWRQAVKTAQMYNAAIQRDESGEAWFRYDADRYTVYFADAENLRVKLPAISAAHPDLAGVAIWRLGGEDPENWQAIREWIEGSR</sequence>
<keyword evidence="5" id="KW-0732">Signal</keyword>
<evidence type="ECO:0000259" key="6">
    <source>
        <dbReference type="PROSITE" id="PS51910"/>
    </source>
</evidence>
<proteinExistence type="inferred from homology"/>
<dbReference type="GO" id="GO:0005975">
    <property type="term" value="P:carbohydrate metabolic process"/>
    <property type="evidence" value="ECO:0007669"/>
    <property type="project" value="InterPro"/>
</dbReference>
<accession>A0A7C1JQM2</accession>
<dbReference type="Gene3D" id="3.10.50.10">
    <property type="match status" value="1"/>
</dbReference>
<comment type="similarity">
    <text evidence="4">Belongs to the glycosyl hydrolase 18 family.</text>
</comment>
<dbReference type="SMART" id="SM00636">
    <property type="entry name" value="Glyco_18"/>
    <property type="match status" value="1"/>
</dbReference>
<reference evidence="7" key="1">
    <citation type="journal article" date="2020" name="mSystems">
        <title>Genome- and Community-Level Interaction Insights into Carbon Utilization and Element Cycling Functions of Hydrothermarchaeota in Hydrothermal Sediment.</title>
        <authorList>
            <person name="Zhou Z."/>
            <person name="Liu Y."/>
            <person name="Xu W."/>
            <person name="Pan J."/>
            <person name="Luo Z.H."/>
            <person name="Li M."/>
        </authorList>
    </citation>
    <scope>NUCLEOTIDE SEQUENCE [LARGE SCALE GENOMIC DNA]</scope>
    <source>
        <strain evidence="7">SpSt-289</strain>
    </source>
</reference>
<evidence type="ECO:0000256" key="1">
    <source>
        <dbReference type="ARBA" id="ARBA00022801"/>
    </source>
</evidence>
<evidence type="ECO:0000256" key="3">
    <source>
        <dbReference type="RuleBase" id="RU000489"/>
    </source>
</evidence>
<dbReference type="InterPro" id="IPR011583">
    <property type="entry name" value="Chitinase_II/V-like_cat"/>
</dbReference>
<feature type="domain" description="GH18" evidence="6">
    <location>
        <begin position="47"/>
        <end position="357"/>
    </location>
</feature>
<protein>
    <recommendedName>
        <fullName evidence="6">GH18 domain-containing protein</fullName>
    </recommendedName>
</protein>
<dbReference type="PROSITE" id="PS01095">
    <property type="entry name" value="GH18_1"/>
    <property type="match status" value="1"/>
</dbReference>
<dbReference type="InterPro" id="IPR017853">
    <property type="entry name" value="GH"/>
</dbReference>
<dbReference type="SUPFAM" id="SSF51445">
    <property type="entry name" value="(Trans)glycosidases"/>
    <property type="match status" value="1"/>
</dbReference>
<keyword evidence="2 3" id="KW-0326">Glycosidase</keyword>
<gene>
    <name evidence="7" type="ORF">ENQ20_12085</name>
</gene>
<dbReference type="EMBL" id="DSMG01000119">
    <property type="protein sequence ID" value="HDX32205.1"/>
    <property type="molecule type" value="Genomic_DNA"/>
</dbReference>
<evidence type="ECO:0000256" key="5">
    <source>
        <dbReference type="SAM" id="SignalP"/>
    </source>
</evidence>
<dbReference type="AlphaFoldDB" id="A0A7C1JQM2"/>
<dbReference type="Gene3D" id="3.20.20.80">
    <property type="entry name" value="Glycosidases"/>
    <property type="match status" value="1"/>
</dbReference>
<evidence type="ECO:0000313" key="7">
    <source>
        <dbReference type="EMBL" id="HDX32205.1"/>
    </source>
</evidence>
<name>A0A7C1JQM2_9CHLR</name>